<evidence type="ECO:0000313" key="4">
    <source>
        <dbReference type="Proteomes" id="UP000230750"/>
    </source>
</evidence>
<feature type="region of interest" description="Disordered" evidence="1">
    <location>
        <begin position="540"/>
        <end position="694"/>
    </location>
</feature>
<reference evidence="3 4" key="1">
    <citation type="journal article" date="2017" name="PLoS Biol.">
        <title>The sea cucumber genome provides insights into morphological evolution and visceral regeneration.</title>
        <authorList>
            <person name="Zhang X."/>
            <person name="Sun L."/>
            <person name="Yuan J."/>
            <person name="Sun Y."/>
            <person name="Gao Y."/>
            <person name="Zhang L."/>
            <person name="Li S."/>
            <person name="Dai H."/>
            <person name="Hamel J.F."/>
            <person name="Liu C."/>
            <person name="Yu Y."/>
            <person name="Liu S."/>
            <person name="Lin W."/>
            <person name="Guo K."/>
            <person name="Jin S."/>
            <person name="Xu P."/>
            <person name="Storey K.B."/>
            <person name="Huan P."/>
            <person name="Zhang T."/>
            <person name="Zhou Y."/>
            <person name="Zhang J."/>
            <person name="Lin C."/>
            <person name="Li X."/>
            <person name="Xing L."/>
            <person name="Huo D."/>
            <person name="Sun M."/>
            <person name="Wang L."/>
            <person name="Mercier A."/>
            <person name="Li F."/>
            <person name="Yang H."/>
            <person name="Xiang J."/>
        </authorList>
    </citation>
    <scope>NUCLEOTIDE SEQUENCE [LARGE SCALE GENOMIC DNA]</scope>
    <source>
        <strain evidence="3">Shaxun</strain>
        <tissue evidence="3">Muscle</tissue>
    </source>
</reference>
<organism evidence="3 4">
    <name type="scientific">Stichopus japonicus</name>
    <name type="common">Sea cucumber</name>
    <dbReference type="NCBI Taxonomy" id="307972"/>
    <lineage>
        <taxon>Eukaryota</taxon>
        <taxon>Metazoa</taxon>
        <taxon>Echinodermata</taxon>
        <taxon>Eleutherozoa</taxon>
        <taxon>Echinozoa</taxon>
        <taxon>Holothuroidea</taxon>
        <taxon>Aspidochirotacea</taxon>
        <taxon>Aspidochirotida</taxon>
        <taxon>Stichopodidae</taxon>
        <taxon>Apostichopus</taxon>
    </lineage>
</organism>
<dbReference type="Pfam" id="PF25541">
    <property type="entry name" value="TBCA_PH"/>
    <property type="match status" value="1"/>
</dbReference>
<evidence type="ECO:0000313" key="3">
    <source>
        <dbReference type="EMBL" id="PIK38557.1"/>
    </source>
</evidence>
<feature type="compositionally biased region" description="Polar residues" evidence="1">
    <location>
        <begin position="188"/>
        <end position="201"/>
    </location>
</feature>
<keyword evidence="4" id="KW-1185">Reference proteome</keyword>
<dbReference type="OrthoDB" id="43122at2759"/>
<evidence type="ECO:0000256" key="1">
    <source>
        <dbReference type="SAM" id="MobiDB-lite"/>
    </source>
</evidence>
<feature type="region of interest" description="Disordered" evidence="1">
    <location>
        <begin position="158"/>
        <end position="465"/>
    </location>
</feature>
<feature type="compositionally biased region" description="Basic and acidic residues" evidence="1">
    <location>
        <begin position="245"/>
        <end position="276"/>
    </location>
</feature>
<name>A0A2G8JS09_STIJA</name>
<evidence type="ECO:0000259" key="2">
    <source>
        <dbReference type="Pfam" id="PF25541"/>
    </source>
</evidence>
<proteinExistence type="predicted"/>
<feature type="compositionally biased region" description="Basic and acidic residues" evidence="1">
    <location>
        <begin position="159"/>
        <end position="181"/>
    </location>
</feature>
<comment type="caution">
    <text evidence="3">The sequence shown here is derived from an EMBL/GenBank/DDBJ whole genome shotgun (WGS) entry which is preliminary data.</text>
</comment>
<dbReference type="EMBL" id="MRZV01001345">
    <property type="protein sequence ID" value="PIK38557.1"/>
    <property type="molecule type" value="Genomic_DNA"/>
</dbReference>
<dbReference type="AlphaFoldDB" id="A0A2G8JS09"/>
<feature type="domain" description="Pleckstrin homology" evidence="2">
    <location>
        <begin position="3"/>
        <end position="72"/>
    </location>
</feature>
<dbReference type="Proteomes" id="UP000230750">
    <property type="component" value="Unassembled WGS sequence"/>
</dbReference>
<feature type="compositionally biased region" description="Basic and acidic residues" evidence="1">
    <location>
        <begin position="559"/>
        <end position="569"/>
    </location>
</feature>
<dbReference type="InterPro" id="IPR057971">
    <property type="entry name" value="PKHA4-7_TBCA"/>
</dbReference>
<protein>
    <recommendedName>
        <fullName evidence="2">Pleckstrin homology domain-containing protein</fullName>
    </recommendedName>
</protein>
<feature type="non-terminal residue" evidence="3">
    <location>
        <position position="1"/>
    </location>
</feature>
<sequence>DEIEKLNGESRREYESEWENKEAQMELEEQQIRLDRQLIRVRSHLAQGTKDLEDITTENAKLEHEIALLRMQREKKEPTENGYYPGDRELMEIRDEVSNVQSKMTTLDRKRAELMQQMAGFRKETDNNEFIITDTPAQSLPPVVFDFQSTDLDTDETWDVSRDLSSHNERKNPQSRLDRPQDLPVHQQRYSLPPQMSSESHPQGPYGQGGEPLVDRSQQQDQYAPSRHSLPPAVSTSQYGTLESRPQEFHRGTSTDPRRTPSDPRRTPNDPRRTPNDPRATPDQYGRPASQAYSQPPSHGGGGRPYEDQRQPQSGDWFPQGELRSPQGGRRSSYKVTDLDTRESWDISQVDIRSPVDDRPLLSPGEVLPRRDPSLLYEGGPPSFSETPSDSEVAELTRRSRRSRVGPTQQQPPPPVRGNDSYRRVKHRKPAGIKSAIQQGSVKDDSSQGALPVAPPAPTAVIPSHGVADHSLPLYSHDELQHGFPNPASVFTPIVQLKGNTTLPENSAKSSTNSVENAPPLMIVPLPVATQMQEEVATEMTFDDPSASSDEAKPSVVSDKAKPHSEETKKRRKDPPSYNQVAVGFKPKSSQPRSRDSDAESTSSSIKNSTIYGPTPYRRSIEASTRKLSKAQGNNRTRTGKAPPYGQTPPYRPPSSNRNQPTIEREVASDTEAMPPPPPPTQQTRRGLKTQDPVPRAADDLHIGTLERALQAAEVDPGTRNGNVVKSSLKNVEVDESTGGGLPSEANFILYSQDSDLDYGELGVPGKIIIPERYNPAEDDGIQDKTKLTEEERAARDERAENIAKCSLNTACRVGIRVKCSSLYLSMALYWDTLIVL</sequence>
<gene>
    <name evidence="3" type="ORF">BSL78_24596</name>
</gene>
<feature type="region of interest" description="Disordered" evidence="1">
    <location>
        <begin position="1"/>
        <end position="23"/>
    </location>
</feature>
<accession>A0A2G8JS09</accession>